<dbReference type="OrthoDB" id="178899at2"/>
<dbReference type="RefSeq" id="WP_158052661.1">
    <property type="nucleotide sequence ID" value="NZ_WBKB01000006.1"/>
</dbReference>
<dbReference type="Pfam" id="PF13738">
    <property type="entry name" value="Pyr_redox_3"/>
    <property type="match status" value="1"/>
</dbReference>
<dbReference type="PRINTS" id="PR00368">
    <property type="entry name" value="FADPNR"/>
</dbReference>
<dbReference type="SUPFAM" id="SSF51905">
    <property type="entry name" value="FAD/NAD(P)-binding domain"/>
    <property type="match status" value="2"/>
</dbReference>
<evidence type="ECO:0000313" key="3">
    <source>
        <dbReference type="Proteomes" id="UP000433493"/>
    </source>
</evidence>
<evidence type="ECO:0000313" key="2">
    <source>
        <dbReference type="EMBL" id="KAB1642206.1"/>
    </source>
</evidence>
<dbReference type="EMBL" id="WBKB01000006">
    <property type="protein sequence ID" value="KAB1642206.1"/>
    <property type="molecule type" value="Genomic_DNA"/>
</dbReference>
<proteinExistence type="predicted"/>
<dbReference type="PANTHER" id="PTHR43539">
    <property type="entry name" value="FLAVIN-BINDING MONOOXYGENASE-LIKE PROTEIN (AFU_ORTHOLOGUE AFUA_4G09220)"/>
    <property type="match status" value="1"/>
</dbReference>
<dbReference type="AlphaFoldDB" id="A0A7J5BBU8"/>
<dbReference type="Proteomes" id="UP000433493">
    <property type="component" value="Unassembled WGS sequence"/>
</dbReference>
<organism evidence="2 3">
    <name type="scientific">Gulosibacter chungangensis</name>
    <dbReference type="NCBI Taxonomy" id="979746"/>
    <lineage>
        <taxon>Bacteria</taxon>
        <taxon>Bacillati</taxon>
        <taxon>Actinomycetota</taxon>
        <taxon>Actinomycetes</taxon>
        <taxon>Micrococcales</taxon>
        <taxon>Microbacteriaceae</taxon>
        <taxon>Gulosibacter</taxon>
    </lineage>
</organism>
<reference evidence="2 3" key="1">
    <citation type="submission" date="2019-09" db="EMBL/GenBank/DDBJ databases">
        <title>Phylogeny of genus Pseudoclavibacter and closely related genus.</title>
        <authorList>
            <person name="Li Y."/>
        </authorList>
    </citation>
    <scope>NUCLEOTIDE SEQUENCE [LARGE SCALE GENOMIC DNA]</scope>
    <source>
        <strain evidence="2 3">KCTC 13959</strain>
    </source>
</reference>
<name>A0A7J5BBU8_9MICO</name>
<keyword evidence="1" id="KW-0560">Oxidoreductase</keyword>
<evidence type="ECO:0000256" key="1">
    <source>
        <dbReference type="ARBA" id="ARBA00023002"/>
    </source>
</evidence>
<dbReference type="Gene3D" id="3.50.50.60">
    <property type="entry name" value="FAD/NAD(P)-binding domain"/>
    <property type="match status" value="1"/>
</dbReference>
<dbReference type="GO" id="GO:0004497">
    <property type="term" value="F:monooxygenase activity"/>
    <property type="evidence" value="ECO:0007669"/>
    <property type="project" value="TreeGrafter"/>
</dbReference>
<dbReference type="InterPro" id="IPR050982">
    <property type="entry name" value="Auxin_biosynth/cation_transpt"/>
</dbReference>
<sequence>MSELQRIDTVVIGAGAAGLTAAYSLKALGQQPLRDFIVLDAQPGPGGTWRQAWDFYTVEQGLRSGELVDLAGQAEIGLSFEDVDPASLTRDVVPQIWRGYEDAYDLYIAHSLRVVRVDAHPRRPELRVLVEHPDGRRTTIETLVLINATGTWTTPFVPWYRGLNSFKGEKVHAQLIDSLRGYVGKRVLVVGGGRTSVSIVLELERLGVVPMWSTRREPDFHRPPRFTIHGESRLTVGQLGLASRRRVQRLAARGKPMPSDVSVRGLPMTREVFDAIRRGTLQSRGPITRFTEFGVEFCDGTTEPVDVVIWATGGRESARHLAPLHLRDAGGTPKISGSWSRRDERVAFLGYGPGIETEEALDEAIEVSEDVIDRLVG</sequence>
<dbReference type="PANTHER" id="PTHR43539:SF78">
    <property type="entry name" value="FLAVIN-CONTAINING MONOOXYGENASE"/>
    <property type="match status" value="1"/>
</dbReference>
<accession>A0A7J5BBU8</accession>
<keyword evidence="3" id="KW-1185">Reference proteome</keyword>
<gene>
    <name evidence="2" type="ORF">F8O05_10295</name>
</gene>
<dbReference type="PRINTS" id="PR00411">
    <property type="entry name" value="PNDRDTASEI"/>
</dbReference>
<dbReference type="InterPro" id="IPR036188">
    <property type="entry name" value="FAD/NAD-bd_sf"/>
</dbReference>
<comment type="caution">
    <text evidence="2">The sequence shown here is derived from an EMBL/GenBank/DDBJ whole genome shotgun (WGS) entry which is preliminary data.</text>
</comment>
<dbReference type="GO" id="GO:0050660">
    <property type="term" value="F:flavin adenine dinucleotide binding"/>
    <property type="evidence" value="ECO:0007669"/>
    <property type="project" value="TreeGrafter"/>
</dbReference>
<protein>
    <submittedName>
        <fullName evidence="2">NAD(P)/FAD-dependent oxidoreductase</fullName>
    </submittedName>
</protein>